<dbReference type="PROSITE" id="PS50928">
    <property type="entry name" value="ABC_TM1"/>
    <property type="match status" value="1"/>
</dbReference>
<comment type="similarity">
    <text evidence="7">Belongs to the binding-protein-dependent transport system permease family.</text>
</comment>
<feature type="transmembrane region" description="Helical" evidence="7">
    <location>
        <begin position="28"/>
        <end position="46"/>
    </location>
</feature>
<gene>
    <name evidence="9" type="ORF">BDK61_2051</name>
</gene>
<dbReference type="Proteomes" id="UP000268233">
    <property type="component" value="Unassembled WGS sequence"/>
</dbReference>
<evidence type="ECO:0000313" key="9">
    <source>
        <dbReference type="EMBL" id="RKS82736.1"/>
    </source>
</evidence>
<dbReference type="Pfam" id="PF12911">
    <property type="entry name" value="OppC_N"/>
    <property type="match status" value="1"/>
</dbReference>
<evidence type="ECO:0000256" key="4">
    <source>
        <dbReference type="ARBA" id="ARBA00022692"/>
    </source>
</evidence>
<comment type="subcellular location">
    <subcellularLocation>
        <location evidence="1 7">Cell membrane</location>
        <topology evidence="1 7">Multi-pass membrane protein</topology>
    </subcellularLocation>
</comment>
<protein>
    <submittedName>
        <fullName evidence="9">Peptide/nickel transport system permease protein</fullName>
    </submittedName>
</protein>
<keyword evidence="10" id="KW-1185">Reference proteome</keyword>
<dbReference type="InterPro" id="IPR050366">
    <property type="entry name" value="BP-dependent_transpt_permease"/>
</dbReference>
<feature type="domain" description="ABC transmembrane type-1" evidence="8">
    <location>
        <begin position="188"/>
        <end position="376"/>
    </location>
</feature>
<evidence type="ECO:0000256" key="7">
    <source>
        <dbReference type="RuleBase" id="RU363032"/>
    </source>
</evidence>
<evidence type="ECO:0000256" key="5">
    <source>
        <dbReference type="ARBA" id="ARBA00022989"/>
    </source>
</evidence>
<keyword evidence="5 7" id="KW-1133">Transmembrane helix</keyword>
<dbReference type="EMBL" id="RBWW01000001">
    <property type="protein sequence ID" value="RKS82736.1"/>
    <property type="molecule type" value="Genomic_DNA"/>
</dbReference>
<keyword evidence="6 7" id="KW-0472">Membrane</keyword>
<feature type="transmembrane region" description="Helical" evidence="7">
    <location>
        <begin position="353"/>
        <end position="376"/>
    </location>
</feature>
<dbReference type="InterPro" id="IPR000515">
    <property type="entry name" value="MetI-like"/>
</dbReference>
<dbReference type="PANTHER" id="PTHR43386:SF1">
    <property type="entry name" value="D,D-DIPEPTIDE TRANSPORT SYSTEM PERMEASE PROTEIN DDPC-RELATED"/>
    <property type="match status" value="1"/>
</dbReference>
<dbReference type="GO" id="GO:0055085">
    <property type="term" value="P:transmembrane transport"/>
    <property type="evidence" value="ECO:0007669"/>
    <property type="project" value="InterPro"/>
</dbReference>
<feature type="transmembrane region" description="Helical" evidence="7">
    <location>
        <begin position="194"/>
        <end position="217"/>
    </location>
</feature>
<evidence type="ECO:0000259" key="8">
    <source>
        <dbReference type="PROSITE" id="PS50928"/>
    </source>
</evidence>
<feature type="transmembrane region" description="Helical" evidence="7">
    <location>
        <begin position="309"/>
        <end position="333"/>
    </location>
</feature>
<evidence type="ECO:0000313" key="10">
    <source>
        <dbReference type="Proteomes" id="UP000268233"/>
    </source>
</evidence>
<dbReference type="RefSeq" id="WP_121303138.1">
    <property type="nucleotide sequence ID" value="NZ_RBWW01000001.1"/>
</dbReference>
<keyword evidence="2 7" id="KW-0813">Transport</keyword>
<evidence type="ECO:0000256" key="6">
    <source>
        <dbReference type="ARBA" id="ARBA00023136"/>
    </source>
</evidence>
<feature type="transmembrane region" description="Helical" evidence="7">
    <location>
        <begin position="107"/>
        <end position="127"/>
    </location>
</feature>
<evidence type="ECO:0000256" key="2">
    <source>
        <dbReference type="ARBA" id="ARBA00022448"/>
    </source>
</evidence>
<proteinExistence type="inferred from homology"/>
<dbReference type="Pfam" id="PF00528">
    <property type="entry name" value="BPD_transp_1"/>
    <property type="match status" value="1"/>
</dbReference>
<reference evidence="9 10" key="1">
    <citation type="submission" date="2018-10" db="EMBL/GenBank/DDBJ databases">
        <title>Genomic Encyclopedia of Archaeal and Bacterial Type Strains, Phase II (KMG-II): from individual species to whole genera.</title>
        <authorList>
            <person name="Goeker M."/>
        </authorList>
    </citation>
    <scope>NUCLEOTIDE SEQUENCE [LARGE SCALE GENOMIC DNA]</scope>
    <source>
        <strain evidence="9 10">DSM 11927</strain>
    </source>
</reference>
<comment type="caution">
    <text evidence="9">The sequence shown here is derived from an EMBL/GenBank/DDBJ whole genome shotgun (WGS) entry which is preliminary data.</text>
</comment>
<sequence>MSSDTPRRQFEDIDWDADRGVGLTRQTTGFLASLLVLATLFVYDYLRQSPLFEPNPVLRDGWDITQLDWLFTLSLLLFCFYVIAPLWTNRRMAAHYWCEFRKNRAAVVSLGYLVILFTLGLFGPLLVGKPSVELIQGYQPPVGVAVDNSVPLQCAGRVANRQCYGSWAFPLGTTGEGKDILALVVLGMRVSIRIGLITSFLIISIGATVGTVAAYLGGLADEVLMRYVDIQQVFPSFLLYILLIYLFGGSLLMFILVFGLLSWGGTARLVRSAALQRSEDEYVAVARCAGADATHVIRRHILPNVSGTVITNLTLLIPGLILFEAGLAFLSLGDPTIPSWGQTIAAGRSDLGSAWWVSTVPGVFLFFTILAFNFVGDALRDALDPRSEGNT</sequence>
<feature type="transmembrane region" description="Helical" evidence="7">
    <location>
        <begin position="67"/>
        <end position="87"/>
    </location>
</feature>
<dbReference type="SUPFAM" id="SSF161098">
    <property type="entry name" value="MetI-like"/>
    <property type="match status" value="1"/>
</dbReference>
<keyword evidence="4 7" id="KW-0812">Transmembrane</keyword>
<organism evidence="9 10">
    <name type="scientific">Haloarcula quadrata</name>
    <dbReference type="NCBI Taxonomy" id="182779"/>
    <lineage>
        <taxon>Archaea</taxon>
        <taxon>Methanobacteriati</taxon>
        <taxon>Methanobacteriota</taxon>
        <taxon>Stenosarchaea group</taxon>
        <taxon>Halobacteria</taxon>
        <taxon>Halobacteriales</taxon>
        <taxon>Haloarculaceae</taxon>
        <taxon>Haloarcula</taxon>
    </lineage>
</organism>
<dbReference type="Gene3D" id="1.10.3720.10">
    <property type="entry name" value="MetI-like"/>
    <property type="match status" value="1"/>
</dbReference>
<feature type="transmembrane region" description="Helical" evidence="7">
    <location>
        <begin position="237"/>
        <end position="261"/>
    </location>
</feature>
<dbReference type="PANTHER" id="PTHR43386">
    <property type="entry name" value="OLIGOPEPTIDE TRANSPORT SYSTEM PERMEASE PROTEIN APPC"/>
    <property type="match status" value="1"/>
</dbReference>
<dbReference type="CDD" id="cd06261">
    <property type="entry name" value="TM_PBP2"/>
    <property type="match status" value="1"/>
</dbReference>
<name>A0A495R6K7_9EURY</name>
<accession>A0A495R6K7</accession>
<dbReference type="InterPro" id="IPR035906">
    <property type="entry name" value="MetI-like_sf"/>
</dbReference>
<evidence type="ECO:0000256" key="3">
    <source>
        <dbReference type="ARBA" id="ARBA00022475"/>
    </source>
</evidence>
<keyword evidence="3" id="KW-1003">Cell membrane</keyword>
<dbReference type="AlphaFoldDB" id="A0A495R6K7"/>
<evidence type="ECO:0000256" key="1">
    <source>
        <dbReference type="ARBA" id="ARBA00004651"/>
    </source>
</evidence>
<dbReference type="GO" id="GO:0005886">
    <property type="term" value="C:plasma membrane"/>
    <property type="evidence" value="ECO:0007669"/>
    <property type="project" value="UniProtKB-SubCell"/>
</dbReference>
<dbReference type="InterPro" id="IPR025966">
    <property type="entry name" value="OppC_N"/>
</dbReference>